<reference evidence="1" key="2">
    <citation type="submission" date="2025-08" db="UniProtKB">
        <authorList>
            <consortium name="Ensembl"/>
        </authorList>
    </citation>
    <scope>IDENTIFICATION</scope>
</reference>
<dbReference type="HOGENOM" id="CLU_1182469_0_0_1"/>
<reference evidence="1" key="3">
    <citation type="submission" date="2025-09" db="UniProtKB">
        <authorList>
            <consortium name="Ensembl"/>
        </authorList>
    </citation>
    <scope>IDENTIFICATION</scope>
</reference>
<dbReference type="AlphaFoldDB" id="H2ZIT0"/>
<sequence length="235" mass="27018">MSDNRHGFSSFKPTQHAEDVASTDILTENAITSEQLQARLHSLSLDVAVAQFEDGQEEIVTSPLPVSDLAADARKKKRRSWLSNDGDKKSKSFLRFFSPNRSYSLHKKRESKTTTKKWKIGSFFKSSPERRLRFFSFKSLSGRKRGHTLNTSANESTSVNDVYSVFDDVPEPLGLQRSSSVDNVTLKPRNKVPGNRRPVSFMTFQQFPLDFNSFFFSEFKNFRSMRFCFIIYRPS</sequence>
<keyword evidence="2" id="KW-1185">Reference proteome</keyword>
<accession>H2ZIT0</accession>
<dbReference type="GeneTree" id="ENSGT01150000288318"/>
<name>H2ZIT0_CIOSA</name>
<evidence type="ECO:0000313" key="2">
    <source>
        <dbReference type="Proteomes" id="UP000007875"/>
    </source>
</evidence>
<reference evidence="2" key="1">
    <citation type="submission" date="2003-08" db="EMBL/GenBank/DDBJ databases">
        <authorList>
            <person name="Birren B."/>
            <person name="Nusbaum C."/>
            <person name="Abebe A."/>
            <person name="Abouelleil A."/>
            <person name="Adekoya E."/>
            <person name="Ait-zahra M."/>
            <person name="Allen N."/>
            <person name="Allen T."/>
            <person name="An P."/>
            <person name="Anderson M."/>
            <person name="Anderson S."/>
            <person name="Arachchi H."/>
            <person name="Armbruster J."/>
            <person name="Bachantsang P."/>
            <person name="Baldwin J."/>
            <person name="Barry A."/>
            <person name="Bayul T."/>
            <person name="Blitshsteyn B."/>
            <person name="Bloom T."/>
            <person name="Blye J."/>
            <person name="Boguslavskiy L."/>
            <person name="Borowsky M."/>
            <person name="Boukhgalter B."/>
            <person name="Brunache A."/>
            <person name="Butler J."/>
            <person name="Calixte N."/>
            <person name="Calvo S."/>
            <person name="Camarata J."/>
            <person name="Campo K."/>
            <person name="Chang J."/>
            <person name="Cheshatsang Y."/>
            <person name="Citroen M."/>
            <person name="Collymore A."/>
            <person name="Considine T."/>
            <person name="Cook A."/>
            <person name="Cooke P."/>
            <person name="Corum B."/>
            <person name="Cuomo C."/>
            <person name="David R."/>
            <person name="Dawoe T."/>
            <person name="Degray S."/>
            <person name="Dodge S."/>
            <person name="Dooley K."/>
            <person name="Dorje P."/>
            <person name="Dorjee K."/>
            <person name="Dorris L."/>
            <person name="Duffey N."/>
            <person name="Dupes A."/>
            <person name="Elkins T."/>
            <person name="Engels R."/>
            <person name="Erickson J."/>
            <person name="Farina A."/>
            <person name="Faro S."/>
            <person name="Ferreira P."/>
            <person name="Fischer H."/>
            <person name="Fitzgerald M."/>
            <person name="Foley K."/>
            <person name="Gage D."/>
            <person name="Galagan J."/>
            <person name="Gearin G."/>
            <person name="Gnerre S."/>
            <person name="Gnirke A."/>
            <person name="Goyette A."/>
            <person name="Graham J."/>
            <person name="Grandbois E."/>
            <person name="Gyaltsen K."/>
            <person name="Hafez N."/>
            <person name="Hagopian D."/>
            <person name="Hagos B."/>
            <person name="Hall J."/>
            <person name="Hatcher B."/>
            <person name="Heller A."/>
            <person name="Higgins H."/>
            <person name="Honan T."/>
            <person name="Horn A."/>
            <person name="Houde N."/>
            <person name="Hughes L."/>
            <person name="Hulme W."/>
            <person name="Husby E."/>
            <person name="Iliev I."/>
            <person name="Jaffe D."/>
            <person name="Jones C."/>
            <person name="Kamal M."/>
            <person name="Kamat A."/>
            <person name="Kamvysselis M."/>
            <person name="Karlsson E."/>
            <person name="Kells C."/>
            <person name="Kieu A."/>
            <person name="Kisner P."/>
            <person name="Kodira C."/>
            <person name="Kulbokas E."/>
            <person name="Labutti K."/>
            <person name="Lama D."/>
            <person name="Landers T."/>
            <person name="Leger J."/>
            <person name="Levine S."/>
            <person name="Lewis D."/>
            <person name="Lewis T."/>
            <person name="Lindblad-toh K."/>
            <person name="Liu X."/>
            <person name="Lokyitsang T."/>
            <person name="Lokyitsang Y."/>
            <person name="Lucien O."/>
            <person name="Lui A."/>
            <person name="Ma L.J."/>
            <person name="Mabbitt R."/>
            <person name="Macdonald J."/>
            <person name="Maclean C."/>
            <person name="Major J."/>
            <person name="Manning J."/>
            <person name="Marabella R."/>
            <person name="Maru K."/>
            <person name="Matthews C."/>
            <person name="Mauceli E."/>
            <person name="Mccarthy M."/>
            <person name="Mcdonough S."/>
            <person name="Mcghee T."/>
            <person name="Meldrim J."/>
            <person name="Meneus L."/>
            <person name="Mesirov J."/>
            <person name="Mihalev A."/>
            <person name="Mihova T."/>
            <person name="Mikkelsen T."/>
            <person name="Mlenga V."/>
            <person name="Moru K."/>
            <person name="Mozes J."/>
            <person name="Mulrain L."/>
            <person name="Munson G."/>
            <person name="Naylor J."/>
            <person name="Newes C."/>
            <person name="Nguyen C."/>
            <person name="Nguyen N."/>
            <person name="Nguyen T."/>
            <person name="Nicol R."/>
            <person name="Nielsen C."/>
            <person name="Nizzari M."/>
            <person name="Norbu C."/>
            <person name="Norbu N."/>
            <person name="O'donnell P."/>
            <person name="Okoawo O."/>
            <person name="O'leary S."/>
            <person name="Omotosho B."/>
            <person name="O'neill K."/>
            <person name="Osman S."/>
            <person name="Parker S."/>
            <person name="Perrin D."/>
            <person name="Phunkhang P."/>
            <person name="Piqani B."/>
            <person name="Purcell S."/>
            <person name="Rachupka T."/>
            <person name="Ramasamy U."/>
            <person name="Rameau R."/>
            <person name="Ray V."/>
            <person name="Raymond C."/>
            <person name="Retta R."/>
            <person name="Richardson S."/>
            <person name="Rise C."/>
            <person name="Rodriguez J."/>
            <person name="Rogers J."/>
            <person name="Rogov P."/>
            <person name="Rutman M."/>
            <person name="Schupbach R."/>
            <person name="Seaman C."/>
            <person name="Settipalli S."/>
            <person name="Sharpe T."/>
            <person name="Sheridan J."/>
            <person name="Sherpa N."/>
            <person name="Shi J."/>
            <person name="Smirnov S."/>
            <person name="Smith C."/>
            <person name="Sougnez C."/>
            <person name="Spencer B."/>
            <person name="Stalker J."/>
            <person name="Stange-thomann N."/>
            <person name="Stavropoulos S."/>
            <person name="Stetson K."/>
            <person name="Stone C."/>
            <person name="Stone S."/>
            <person name="Stubbs M."/>
            <person name="Talamas J."/>
            <person name="Tchuinga P."/>
            <person name="Tenzing P."/>
            <person name="Tesfaye S."/>
            <person name="Theodore J."/>
            <person name="Thoulutsang Y."/>
            <person name="Topham K."/>
            <person name="Towey S."/>
            <person name="Tsamla T."/>
            <person name="Tsomo N."/>
            <person name="Vallee D."/>
            <person name="Vassiliev H."/>
            <person name="Venkataraman V."/>
            <person name="Vinson J."/>
            <person name="Vo A."/>
            <person name="Wade C."/>
            <person name="Wang S."/>
            <person name="Wangchuk T."/>
            <person name="Wangdi T."/>
            <person name="Whittaker C."/>
            <person name="Wilkinson J."/>
            <person name="Wu Y."/>
            <person name="Wyman D."/>
            <person name="Yadav S."/>
            <person name="Yang S."/>
            <person name="Yang X."/>
            <person name="Yeager S."/>
            <person name="Yee E."/>
            <person name="Young G."/>
            <person name="Zainoun J."/>
            <person name="Zembeck L."/>
            <person name="Zimmer A."/>
            <person name="Zody M."/>
            <person name="Lander E."/>
        </authorList>
    </citation>
    <scope>NUCLEOTIDE SEQUENCE [LARGE SCALE GENOMIC DNA]</scope>
</reference>
<dbReference type="Proteomes" id="UP000007875">
    <property type="component" value="Unassembled WGS sequence"/>
</dbReference>
<protein>
    <submittedName>
        <fullName evidence="1">Uncharacterized protein</fullName>
    </submittedName>
</protein>
<proteinExistence type="predicted"/>
<evidence type="ECO:0000313" key="1">
    <source>
        <dbReference type="Ensembl" id="ENSCSAVP00000017496.1"/>
    </source>
</evidence>
<organism evidence="1 2">
    <name type="scientific">Ciona savignyi</name>
    <name type="common">Pacific transparent sea squirt</name>
    <dbReference type="NCBI Taxonomy" id="51511"/>
    <lineage>
        <taxon>Eukaryota</taxon>
        <taxon>Metazoa</taxon>
        <taxon>Chordata</taxon>
        <taxon>Tunicata</taxon>
        <taxon>Ascidiacea</taxon>
        <taxon>Phlebobranchia</taxon>
        <taxon>Cionidae</taxon>
        <taxon>Ciona</taxon>
    </lineage>
</organism>
<dbReference type="Ensembl" id="ENSCSAVT00000017687.1">
    <property type="protein sequence ID" value="ENSCSAVP00000017496.1"/>
    <property type="gene ID" value="ENSCSAVG00000010304.1"/>
</dbReference>